<dbReference type="PANTHER" id="PTHR43065:SF46">
    <property type="entry name" value="C4-DICARBOXYLATE TRANSPORT SENSOR PROTEIN DCTB"/>
    <property type="match status" value="1"/>
</dbReference>
<dbReference type="EC" id="2.7.13.3" evidence="3"/>
<keyword evidence="6" id="KW-0597">Phosphoprotein</keyword>
<evidence type="ECO:0000256" key="4">
    <source>
        <dbReference type="ARBA" id="ARBA00022475"/>
    </source>
</evidence>
<comment type="catalytic activity">
    <reaction evidence="1">
        <text>ATP + protein L-histidine = ADP + protein N-phospho-L-histidine.</text>
        <dbReference type="EC" id="2.7.13.3"/>
    </reaction>
</comment>
<comment type="subcellular location">
    <subcellularLocation>
        <location evidence="2">Cell inner membrane</location>
        <topology evidence="2">Multi-pass membrane protein</topology>
    </subcellularLocation>
</comment>
<keyword evidence="7" id="KW-0808">Transferase</keyword>
<dbReference type="Gene3D" id="3.30.450.20">
    <property type="entry name" value="PAS domain"/>
    <property type="match status" value="2"/>
</dbReference>
<dbReference type="PANTHER" id="PTHR43065">
    <property type="entry name" value="SENSOR HISTIDINE KINASE"/>
    <property type="match status" value="1"/>
</dbReference>
<dbReference type="GO" id="GO:0005524">
    <property type="term" value="F:ATP binding"/>
    <property type="evidence" value="ECO:0007669"/>
    <property type="project" value="UniProtKB-KW"/>
</dbReference>
<evidence type="ECO:0000259" key="18">
    <source>
        <dbReference type="PROSITE" id="PS50109"/>
    </source>
</evidence>
<keyword evidence="20" id="KW-1185">Reference proteome</keyword>
<reference evidence="19 20" key="1">
    <citation type="submission" date="2017-01" db="EMBL/GenBank/DDBJ databases">
        <title>Draft genome sequence of Pseudomonas pachastrellae type strain CCUG 46540T from a deep sea.</title>
        <authorList>
            <person name="Gomila M."/>
            <person name="Mulet M."/>
            <person name="Lalucat J."/>
            <person name="Garcia-Valdes E."/>
        </authorList>
    </citation>
    <scope>NUCLEOTIDE SEQUENCE [LARGE SCALE GENOMIC DNA]</scope>
    <source>
        <strain evidence="19 20">CCUG 46540</strain>
    </source>
</reference>
<evidence type="ECO:0000256" key="16">
    <source>
        <dbReference type="SAM" id="Coils"/>
    </source>
</evidence>
<dbReference type="SUPFAM" id="SSF47384">
    <property type="entry name" value="Homodimeric domain of signal transducing histidine kinase"/>
    <property type="match status" value="1"/>
</dbReference>
<dbReference type="InterPro" id="IPR003594">
    <property type="entry name" value="HATPase_dom"/>
</dbReference>
<evidence type="ECO:0000256" key="5">
    <source>
        <dbReference type="ARBA" id="ARBA00022519"/>
    </source>
</evidence>
<evidence type="ECO:0000256" key="1">
    <source>
        <dbReference type="ARBA" id="ARBA00000085"/>
    </source>
</evidence>
<dbReference type="SMART" id="SM00388">
    <property type="entry name" value="HisKA"/>
    <property type="match status" value="1"/>
</dbReference>
<evidence type="ECO:0000256" key="17">
    <source>
        <dbReference type="SAM" id="Phobius"/>
    </source>
</evidence>
<feature type="coiled-coil region" evidence="16">
    <location>
        <begin position="347"/>
        <end position="381"/>
    </location>
</feature>
<dbReference type="OrthoDB" id="9772100at2"/>
<dbReference type="FunFam" id="1.10.287.130:FF:000049">
    <property type="entry name" value="C4-dicarboxylate transport sensor protein DctB"/>
    <property type="match status" value="1"/>
</dbReference>
<organism evidence="19 20">
    <name type="scientific">Halopseudomonas pachastrellae</name>
    <dbReference type="NCBI Taxonomy" id="254161"/>
    <lineage>
        <taxon>Bacteria</taxon>
        <taxon>Pseudomonadati</taxon>
        <taxon>Pseudomonadota</taxon>
        <taxon>Gammaproteobacteria</taxon>
        <taxon>Pseudomonadales</taxon>
        <taxon>Pseudomonadaceae</taxon>
        <taxon>Halopseudomonas</taxon>
    </lineage>
</organism>
<dbReference type="Pfam" id="PF00512">
    <property type="entry name" value="HisKA"/>
    <property type="match status" value="1"/>
</dbReference>
<evidence type="ECO:0000256" key="2">
    <source>
        <dbReference type="ARBA" id="ARBA00004429"/>
    </source>
</evidence>
<dbReference type="PROSITE" id="PS50109">
    <property type="entry name" value="HIS_KIN"/>
    <property type="match status" value="1"/>
</dbReference>
<dbReference type="InterPro" id="IPR036890">
    <property type="entry name" value="HATPase_C_sf"/>
</dbReference>
<dbReference type="Pfam" id="PF02518">
    <property type="entry name" value="HATPase_c"/>
    <property type="match status" value="1"/>
</dbReference>
<evidence type="ECO:0000256" key="3">
    <source>
        <dbReference type="ARBA" id="ARBA00012438"/>
    </source>
</evidence>
<dbReference type="Pfam" id="PF02743">
    <property type="entry name" value="dCache_1"/>
    <property type="match status" value="1"/>
</dbReference>
<evidence type="ECO:0000256" key="9">
    <source>
        <dbReference type="ARBA" id="ARBA00022741"/>
    </source>
</evidence>
<keyword evidence="14 17" id="KW-0472">Membrane</keyword>
<evidence type="ECO:0000256" key="7">
    <source>
        <dbReference type="ARBA" id="ARBA00022679"/>
    </source>
</evidence>
<evidence type="ECO:0000313" key="19">
    <source>
        <dbReference type="EMBL" id="ONM42784.1"/>
    </source>
</evidence>
<dbReference type="InterPro" id="IPR033479">
    <property type="entry name" value="dCache_1"/>
</dbReference>
<keyword evidence="12 17" id="KW-1133">Transmembrane helix</keyword>
<feature type="transmembrane region" description="Helical" evidence="17">
    <location>
        <begin position="295"/>
        <end position="319"/>
    </location>
</feature>
<dbReference type="InterPro" id="IPR036097">
    <property type="entry name" value="HisK_dim/P_sf"/>
</dbReference>
<sequence>MKKNLPIALCFSLIALLAWQLGGHFGYRQLEQHGRDEAFRYSQLISNEIKRYEPIVALAAQHPQLRQALNSPEQAQHIDAANSIMQTMATIVASSDVYLMDAGGHTIAASNYQQSASFIGRNFAFRPYFRRAMADPGAPAFYFAQGTTSRVRGLYFAQAVMPNDGSNQPIGVITMKVQVTALEQQWQRPDAARTSEMLITDAQGVSFIASRPDWLYRSIKPLDSWLERQLVEEQRYDRQAIAPLVTTTLPTPWGIDAEYLMIAEQQRQRSYLSVSMPLPSEDWTLRVLSDTRPVFWARTLFLLGSCLLVSGVLLTWLYLRERHRREGELAQRSTLLEQRVAERTADLETSNRQLLAEISERERAETELKAAQQELIQSAKLAVLGQMSAGLNHEMNQPLTAIQAYARNSQRFLERGEQETVAANLQEIISLCDTMAELTRQFKVFARKSADLPSQVDLRQPIDAALKIINAQESSRGIDIQWQRPDQPVPVHGELIRIEQVLVNLIANAVHAVEAVPDGQISLEIQRSDHQITCHVRDNGHGLPADSEQLFEPFYTTKSMKQGLGLGLSISRQIMDALGGSLTGQNRRDARGADFILRFQPPRGAAHPAERP</sequence>
<dbReference type="AlphaFoldDB" id="A0A1S8DBK0"/>
<name>A0A1S8DBK0_9GAMM</name>
<feature type="domain" description="Histidine kinase" evidence="18">
    <location>
        <begin position="390"/>
        <end position="603"/>
    </location>
</feature>
<evidence type="ECO:0000256" key="8">
    <source>
        <dbReference type="ARBA" id="ARBA00022692"/>
    </source>
</evidence>
<dbReference type="RefSeq" id="WP_083728728.1">
    <property type="nucleotide sequence ID" value="NZ_FOUD01000005.1"/>
</dbReference>
<dbReference type="STRING" id="254161.SAMN05216256_10588"/>
<protein>
    <recommendedName>
        <fullName evidence="15">C4-dicarboxylate transport sensor protein DctB</fullName>
        <ecNumber evidence="3">2.7.13.3</ecNumber>
    </recommendedName>
</protein>
<comment type="caution">
    <text evidence="19">The sequence shown here is derived from an EMBL/GenBank/DDBJ whole genome shotgun (WGS) entry which is preliminary data.</text>
</comment>
<dbReference type="PRINTS" id="PR00344">
    <property type="entry name" value="BCTRLSENSOR"/>
</dbReference>
<keyword evidence="8 17" id="KW-0812">Transmembrane</keyword>
<evidence type="ECO:0000256" key="13">
    <source>
        <dbReference type="ARBA" id="ARBA00023012"/>
    </source>
</evidence>
<dbReference type="InterPro" id="IPR029151">
    <property type="entry name" value="Sensor-like_sf"/>
</dbReference>
<dbReference type="InterPro" id="IPR004358">
    <property type="entry name" value="Sig_transdc_His_kin-like_C"/>
</dbReference>
<dbReference type="EMBL" id="MUBC01000047">
    <property type="protein sequence ID" value="ONM42784.1"/>
    <property type="molecule type" value="Genomic_DNA"/>
</dbReference>
<evidence type="ECO:0000256" key="15">
    <source>
        <dbReference type="ARBA" id="ARBA00073143"/>
    </source>
</evidence>
<keyword evidence="13" id="KW-0902">Two-component regulatory system</keyword>
<evidence type="ECO:0000256" key="10">
    <source>
        <dbReference type="ARBA" id="ARBA00022777"/>
    </source>
</evidence>
<keyword evidence="10 19" id="KW-0418">Kinase</keyword>
<keyword evidence="11" id="KW-0067">ATP-binding</keyword>
<dbReference type="PIRSF" id="PIRSF036431">
    <property type="entry name" value="STHK_DctB"/>
    <property type="match status" value="1"/>
</dbReference>
<dbReference type="SUPFAM" id="SSF55874">
    <property type="entry name" value="ATPase domain of HSP90 chaperone/DNA topoisomerase II/histidine kinase"/>
    <property type="match status" value="1"/>
</dbReference>
<gene>
    <name evidence="19" type="ORF">BXT89_16175</name>
</gene>
<dbReference type="InterPro" id="IPR017055">
    <property type="entry name" value="Sig_transdc_His_kinase_DctB"/>
</dbReference>
<keyword evidence="4" id="KW-1003">Cell membrane</keyword>
<proteinExistence type="predicted"/>
<dbReference type="Gene3D" id="1.10.287.130">
    <property type="match status" value="1"/>
</dbReference>
<keyword evidence="5" id="KW-0997">Cell inner membrane</keyword>
<evidence type="ECO:0000313" key="20">
    <source>
        <dbReference type="Proteomes" id="UP000242847"/>
    </source>
</evidence>
<dbReference type="Proteomes" id="UP000242847">
    <property type="component" value="Unassembled WGS sequence"/>
</dbReference>
<keyword evidence="16" id="KW-0175">Coiled coil</keyword>
<evidence type="ECO:0000256" key="14">
    <source>
        <dbReference type="ARBA" id="ARBA00023136"/>
    </source>
</evidence>
<dbReference type="CDD" id="cd00082">
    <property type="entry name" value="HisKA"/>
    <property type="match status" value="1"/>
</dbReference>
<dbReference type="InterPro" id="IPR005467">
    <property type="entry name" value="His_kinase_dom"/>
</dbReference>
<keyword evidence="9" id="KW-0547">Nucleotide-binding</keyword>
<dbReference type="GO" id="GO:0005886">
    <property type="term" value="C:plasma membrane"/>
    <property type="evidence" value="ECO:0007669"/>
    <property type="project" value="UniProtKB-SubCell"/>
</dbReference>
<evidence type="ECO:0000256" key="11">
    <source>
        <dbReference type="ARBA" id="ARBA00022840"/>
    </source>
</evidence>
<dbReference type="Gene3D" id="3.30.565.10">
    <property type="entry name" value="Histidine kinase-like ATPase, C-terminal domain"/>
    <property type="match status" value="1"/>
</dbReference>
<dbReference type="SMART" id="SM00387">
    <property type="entry name" value="HATPase_c"/>
    <property type="match status" value="1"/>
</dbReference>
<evidence type="ECO:0000256" key="12">
    <source>
        <dbReference type="ARBA" id="ARBA00022989"/>
    </source>
</evidence>
<evidence type="ECO:0000256" key="6">
    <source>
        <dbReference type="ARBA" id="ARBA00022553"/>
    </source>
</evidence>
<dbReference type="GO" id="GO:0000155">
    <property type="term" value="F:phosphorelay sensor kinase activity"/>
    <property type="evidence" value="ECO:0007669"/>
    <property type="project" value="InterPro"/>
</dbReference>
<dbReference type="InterPro" id="IPR003661">
    <property type="entry name" value="HisK_dim/P_dom"/>
</dbReference>
<dbReference type="SUPFAM" id="SSF103190">
    <property type="entry name" value="Sensory domain-like"/>
    <property type="match status" value="1"/>
</dbReference>
<accession>A0A1S8DBK0</accession>